<dbReference type="CDD" id="cd03364">
    <property type="entry name" value="TOPRIM_DnaG_primases"/>
    <property type="match status" value="1"/>
</dbReference>
<keyword evidence="4 12" id="KW-0548">Nucleotidyltransferase</keyword>
<dbReference type="Gene3D" id="1.10.860.10">
    <property type="entry name" value="DNAb Helicase, Chain A"/>
    <property type="match status" value="1"/>
</dbReference>
<comment type="catalytic activity">
    <reaction evidence="12">
        <text>ssDNA + n NTP = ssDNA/pppN(pN)n-1 hybrid + (n-1) diphosphate.</text>
        <dbReference type="EC" id="2.7.7.101"/>
    </reaction>
</comment>
<dbReference type="Pfam" id="PF13155">
    <property type="entry name" value="Toprim_2"/>
    <property type="match status" value="1"/>
</dbReference>
<dbReference type="PANTHER" id="PTHR30313:SF2">
    <property type="entry name" value="DNA PRIMASE"/>
    <property type="match status" value="1"/>
</dbReference>
<evidence type="ECO:0000256" key="4">
    <source>
        <dbReference type="ARBA" id="ARBA00022695"/>
    </source>
</evidence>
<dbReference type="SMART" id="SM00400">
    <property type="entry name" value="ZnF_CHCC"/>
    <property type="match status" value="1"/>
</dbReference>
<dbReference type="InterPro" id="IPR036977">
    <property type="entry name" value="DNA_primase_Znf_CHC2"/>
</dbReference>
<evidence type="ECO:0000256" key="10">
    <source>
        <dbReference type="ARBA" id="ARBA00023125"/>
    </source>
</evidence>
<keyword evidence="10 12" id="KW-0238">DNA-binding</keyword>
<comment type="subunit">
    <text evidence="12">Monomer. Interacts with DnaB.</text>
</comment>
<evidence type="ECO:0000256" key="8">
    <source>
        <dbReference type="ARBA" id="ARBA00022833"/>
    </source>
</evidence>
<evidence type="ECO:0000256" key="2">
    <source>
        <dbReference type="ARBA" id="ARBA00022515"/>
    </source>
</evidence>
<evidence type="ECO:0000313" key="16">
    <source>
        <dbReference type="EMBL" id="MCR6544092.1"/>
    </source>
</evidence>
<gene>
    <name evidence="12 16" type="primary">dnaG</name>
    <name evidence="16" type="ORF">NVS47_00905</name>
</gene>
<feature type="domain" description="Toprim" evidence="15">
    <location>
        <begin position="259"/>
        <end position="340"/>
    </location>
</feature>
<dbReference type="RefSeq" id="WP_089609601.1">
    <property type="nucleotide sequence ID" value="NZ_CP022121.1"/>
</dbReference>
<dbReference type="InterPro" id="IPR006171">
    <property type="entry name" value="TOPRIM_dom"/>
</dbReference>
<evidence type="ECO:0000256" key="1">
    <source>
        <dbReference type="ARBA" id="ARBA00022478"/>
    </source>
</evidence>
<evidence type="ECO:0000256" key="9">
    <source>
        <dbReference type="ARBA" id="ARBA00022842"/>
    </source>
</evidence>
<dbReference type="SUPFAM" id="SSF56731">
    <property type="entry name" value="DNA primase core"/>
    <property type="match status" value="1"/>
</dbReference>
<evidence type="ECO:0000256" key="5">
    <source>
        <dbReference type="ARBA" id="ARBA00022705"/>
    </source>
</evidence>
<dbReference type="InterPro" id="IPR034151">
    <property type="entry name" value="TOPRIM_DnaG_bac"/>
</dbReference>
<dbReference type="Proteomes" id="UP001524944">
    <property type="component" value="Unassembled WGS sequence"/>
</dbReference>
<dbReference type="Pfam" id="PF08275">
    <property type="entry name" value="DNAG_N"/>
    <property type="match status" value="1"/>
</dbReference>
<reference evidence="16 17" key="1">
    <citation type="submission" date="2022-08" db="EMBL/GenBank/DDBJ databases">
        <title>Proteogenomics of the novel Dehalobacterium formicoaceticum strain EZ94 highlights a key role of methyltransferases during anaerobic dichloromethane degradation.</title>
        <authorList>
            <person name="Wasmund K."/>
        </authorList>
    </citation>
    <scope>NUCLEOTIDE SEQUENCE [LARGE SCALE GENOMIC DNA]</scope>
    <source>
        <strain evidence="16 17">EZ94</strain>
    </source>
</reference>
<dbReference type="SMART" id="SM00493">
    <property type="entry name" value="TOPRIM"/>
    <property type="match status" value="1"/>
</dbReference>
<dbReference type="InterPro" id="IPR050219">
    <property type="entry name" value="DnaG_primase"/>
</dbReference>
<dbReference type="PROSITE" id="PS50880">
    <property type="entry name" value="TOPRIM"/>
    <property type="match status" value="1"/>
</dbReference>
<evidence type="ECO:0000313" key="17">
    <source>
        <dbReference type="Proteomes" id="UP001524944"/>
    </source>
</evidence>
<evidence type="ECO:0000256" key="12">
    <source>
        <dbReference type="HAMAP-Rule" id="MF_00974"/>
    </source>
</evidence>
<dbReference type="Pfam" id="PF10410">
    <property type="entry name" value="DnaB_bind"/>
    <property type="match status" value="1"/>
</dbReference>
<keyword evidence="17" id="KW-1185">Reference proteome</keyword>
<evidence type="ECO:0000256" key="11">
    <source>
        <dbReference type="ARBA" id="ARBA00023163"/>
    </source>
</evidence>
<dbReference type="PIRSF" id="PIRSF002811">
    <property type="entry name" value="DnaG"/>
    <property type="match status" value="1"/>
</dbReference>
<evidence type="ECO:0000256" key="3">
    <source>
        <dbReference type="ARBA" id="ARBA00022679"/>
    </source>
</evidence>
<keyword evidence="14" id="KW-0175">Coiled coil</keyword>
<dbReference type="InterPro" id="IPR037068">
    <property type="entry name" value="DNA_primase_core_N_sf"/>
</dbReference>
<sequence length="608" mass="69402">MRFVPPEIIEEIRGKADIVEVISDYVNLKKQGKNYVGLCPFHMEDTPSFSVSPDKQIFYCFGCHKGGSVIHFIMEQENLTLPEAAAKLAEKVGVMIPENVKGSQVSAHQTEKIRLTNMHEAAADYYHQILLKSDMAEESLNYFKKRGISLEVIREFRLGFAPKSWDYLVKQLLSQGYTENEMEKAGLAAKSSRETYYDKFRNRIMFPIQDFRGKVIAFGGRGIHDELPKYLNSTETPIFSKSQNLYGLSNAAGMIRQKDEAVLMEGYMDVLTAHQFGIKNAVASLGTSLTPEQGKLLKRYSSNVLIAYDADAAGAKAAYRGLEILQKLAFRVRVLKLPEGMDPDDFLHQHGYQAWVQLAAEQALSLVEYKLQAAMEKYNVHTIEGKADVVQELLPDLAKIKSQVEKDQYIKLVASTLNISIESIYADLRQIKGIVSNKDNFSKRKHTNKEIGSIKSSDLGGKNNAQLLAEKNLTKLMIENRNIFDHVENTLGLNFSTDESITRILEFIGEIYPDFDWLPATLIERIDEENLKQYLSQLFMEDNPENINKKLLVRDYIKTINLYRLKKRMREIQEAIQSYEQQQNMTGDIMALLQELNMLQQQMQQLKE</sequence>
<comment type="function">
    <text evidence="12 13">RNA polymerase that catalyzes the synthesis of short RNA molecules used as primers for DNA polymerase during DNA replication.</text>
</comment>
<evidence type="ECO:0000259" key="15">
    <source>
        <dbReference type="PROSITE" id="PS50880"/>
    </source>
</evidence>
<dbReference type="Gene3D" id="3.90.980.10">
    <property type="entry name" value="DNA primase, catalytic core, N-terminal domain"/>
    <property type="match status" value="1"/>
</dbReference>
<evidence type="ECO:0000256" key="14">
    <source>
        <dbReference type="SAM" id="Coils"/>
    </source>
</evidence>
<protein>
    <recommendedName>
        <fullName evidence="12 13">DNA primase</fullName>
        <ecNumber evidence="12">2.7.7.101</ecNumber>
    </recommendedName>
</protein>
<keyword evidence="9" id="KW-0460">Magnesium</keyword>
<evidence type="ECO:0000256" key="13">
    <source>
        <dbReference type="PIRNR" id="PIRNR002811"/>
    </source>
</evidence>
<name>A0ABT1XZP9_9FIRM</name>
<comment type="cofactor">
    <cofactor evidence="12 13">
        <name>Zn(2+)</name>
        <dbReference type="ChEBI" id="CHEBI:29105"/>
    </cofactor>
    <text evidence="12 13">Binds 1 zinc ion per monomer.</text>
</comment>
<dbReference type="InterPro" id="IPR030846">
    <property type="entry name" value="DnaG_bac"/>
</dbReference>
<keyword evidence="5 12" id="KW-0235">DNA replication</keyword>
<organism evidence="16 17">
    <name type="scientific">Dehalobacterium formicoaceticum</name>
    <dbReference type="NCBI Taxonomy" id="51515"/>
    <lineage>
        <taxon>Bacteria</taxon>
        <taxon>Bacillati</taxon>
        <taxon>Bacillota</taxon>
        <taxon>Clostridia</taxon>
        <taxon>Eubacteriales</taxon>
        <taxon>Peptococcaceae</taxon>
        <taxon>Dehalobacterium</taxon>
    </lineage>
</organism>
<dbReference type="SUPFAM" id="SSF57783">
    <property type="entry name" value="Zinc beta-ribbon"/>
    <property type="match status" value="1"/>
</dbReference>
<comment type="similarity">
    <text evidence="12 13">Belongs to the DnaG primase family.</text>
</comment>
<dbReference type="InterPro" id="IPR016136">
    <property type="entry name" value="DNA_helicase_N/primase_C"/>
</dbReference>
<keyword evidence="1 12" id="KW-0240">DNA-directed RNA polymerase</keyword>
<dbReference type="InterPro" id="IPR006295">
    <property type="entry name" value="DNA_primase_DnaG"/>
</dbReference>
<dbReference type="Pfam" id="PF01807">
    <property type="entry name" value="Zn_ribbon_DnaG"/>
    <property type="match status" value="1"/>
</dbReference>
<keyword evidence="6 12" id="KW-0479">Metal-binding</keyword>
<dbReference type="EC" id="2.7.7.101" evidence="12"/>
<evidence type="ECO:0000256" key="6">
    <source>
        <dbReference type="ARBA" id="ARBA00022723"/>
    </source>
</evidence>
<dbReference type="NCBIfam" id="TIGR01391">
    <property type="entry name" value="dnaG"/>
    <property type="match status" value="1"/>
</dbReference>
<feature type="zinc finger region" description="CHC2-type" evidence="12">
    <location>
        <begin position="39"/>
        <end position="63"/>
    </location>
</feature>
<keyword evidence="7 12" id="KW-0863">Zinc-finger</keyword>
<dbReference type="HAMAP" id="MF_00974">
    <property type="entry name" value="DNA_primase_DnaG"/>
    <property type="match status" value="1"/>
</dbReference>
<keyword evidence="11 12" id="KW-0804">Transcription</keyword>
<dbReference type="PANTHER" id="PTHR30313">
    <property type="entry name" value="DNA PRIMASE"/>
    <property type="match status" value="1"/>
</dbReference>
<proteinExistence type="inferred from homology"/>
<evidence type="ECO:0000256" key="7">
    <source>
        <dbReference type="ARBA" id="ARBA00022771"/>
    </source>
</evidence>
<comment type="caution">
    <text evidence="16">The sequence shown here is derived from an EMBL/GenBank/DDBJ whole genome shotgun (WGS) entry which is preliminary data.</text>
</comment>
<keyword evidence="8 12" id="KW-0862">Zinc</keyword>
<dbReference type="InterPro" id="IPR019475">
    <property type="entry name" value="DNA_primase_DnaB-bd"/>
</dbReference>
<dbReference type="InterPro" id="IPR002694">
    <property type="entry name" value="Znf_CHC2"/>
</dbReference>
<dbReference type="Gene3D" id="3.90.580.10">
    <property type="entry name" value="Zinc finger, CHC2-type domain"/>
    <property type="match status" value="1"/>
</dbReference>
<dbReference type="InterPro" id="IPR013264">
    <property type="entry name" value="DNAG_N"/>
</dbReference>
<keyword evidence="2 12" id="KW-0639">Primosome</keyword>
<accession>A0ABT1XZP9</accession>
<comment type="domain">
    <text evidence="12">Contains an N-terminal zinc-binding domain, a central core domain that contains the primase activity, and a C-terminal DnaB-binding domain.</text>
</comment>
<keyword evidence="3 12" id="KW-0808">Transferase</keyword>
<dbReference type="Gene3D" id="3.40.1360.10">
    <property type="match status" value="1"/>
</dbReference>
<feature type="coiled-coil region" evidence="14">
    <location>
        <begin position="562"/>
        <end position="602"/>
    </location>
</feature>
<dbReference type="EMBL" id="JANPWE010000001">
    <property type="protein sequence ID" value="MCR6544092.1"/>
    <property type="molecule type" value="Genomic_DNA"/>
</dbReference>